<evidence type="ECO:0000313" key="4">
    <source>
        <dbReference type="Proteomes" id="UP000051576"/>
    </source>
</evidence>
<evidence type="ECO:0000313" key="3">
    <source>
        <dbReference type="EMBL" id="KRM88549.1"/>
    </source>
</evidence>
<dbReference type="AlphaFoldDB" id="A0A0R2CAY8"/>
<feature type="compositionally biased region" description="Low complexity" evidence="1">
    <location>
        <begin position="41"/>
        <end position="69"/>
    </location>
</feature>
<dbReference type="PATRIC" id="fig|1133569.4.peg.1273"/>
<proteinExistence type="predicted"/>
<evidence type="ECO:0000256" key="2">
    <source>
        <dbReference type="SAM" id="SignalP"/>
    </source>
</evidence>
<comment type="caution">
    <text evidence="3">The sequence shown here is derived from an EMBL/GenBank/DDBJ whole genome shotgun (WGS) entry which is preliminary data.</text>
</comment>
<gene>
    <name evidence="3" type="ORF">FD21_GL001144</name>
</gene>
<dbReference type="STRING" id="1133569.FD21_GL001144"/>
<feature type="region of interest" description="Disordered" evidence="1">
    <location>
        <begin position="41"/>
        <end position="72"/>
    </location>
</feature>
<organism evidence="3 4">
    <name type="scientific">Liquorilactobacillus vini DSM 20605</name>
    <dbReference type="NCBI Taxonomy" id="1133569"/>
    <lineage>
        <taxon>Bacteria</taxon>
        <taxon>Bacillati</taxon>
        <taxon>Bacillota</taxon>
        <taxon>Bacilli</taxon>
        <taxon>Lactobacillales</taxon>
        <taxon>Lactobacillaceae</taxon>
        <taxon>Liquorilactobacillus</taxon>
    </lineage>
</organism>
<dbReference type="Pfam" id="PF06207">
    <property type="entry name" value="DUF1002"/>
    <property type="match status" value="1"/>
</dbReference>
<dbReference type="OrthoDB" id="9810153at2"/>
<dbReference type="Proteomes" id="UP000051576">
    <property type="component" value="Unassembled WGS sequence"/>
</dbReference>
<dbReference type="EMBL" id="AYYX01000030">
    <property type="protein sequence ID" value="KRM88549.1"/>
    <property type="molecule type" value="Genomic_DNA"/>
</dbReference>
<sequence>MIFALSLGLIIGSAVLVKGNRSFADNNTNANINVNINNNNSSSSAANSSSDTADSASSSDDNVDSSSSSEVTLSQPVLTLGTSLTSSERSEVAQTLENAANVDSSNVQAITIDGADLVQYLNPSGSSFTDNSGVWSSALIQKTNNGGINVQIVDYNGANNITTITQNQYRNAALTAGITNANIYVTSPRAIDGSGALAGVYAAYSAAGNSLSQKNINNAQNEQNLLSSITQANKDKDGYTDSQLNNAVAGAKQEIANTKNPASLSRQEIADIVNKELKKNGLNNVVTQSQANQIISLLQKIAASGVMDHQSFKDQAGKLSKNIQANAKNIFNKLKNDKGLWTKVKQFFSNIVTDLQNLF</sequence>
<accession>A0A0R2CAY8</accession>
<keyword evidence="2" id="KW-0732">Signal</keyword>
<evidence type="ECO:0000256" key="1">
    <source>
        <dbReference type="SAM" id="MobiDB-lite"/>
    </source>
</evidence>
<reference evidence="3 4" key="1">
    <citation type="journal article" date="2015" name="Genome Announc.">
        <title>Expanding the biotechnology potential of lactobacilli through comparative genomics of 213 strains and associated genera.</title>
        <authorList>
            <person name="Sun Z."/>
            <person name="Harris H.M."/>
            <person name="McCann A."/>
            <person name="Guo C."/>
            <person name="Argimon S."/>
            <person name="Zhang W."/>
            <person name="Yang X."/>
            <person name="Jeffery I.B."/>
            <person name="Cooney J.C."/>
            <person name="Kagawa T.F."/>
            <person name="Liu W."/>
            <person name="Song Y."/>
            <person name="Salvetti E."/>
            <person name="Wrobel A."/>
            <person name="Rasinkangas P."/>
            <person name="Parkhill J."/>
            <person name="Rea M.C."/>
            <person name="O'Sullivan O."/>
            <person name="Ritari J."/>
            <person name="Douillard F.P."/>
            <person name="Paul Ross R."/>
            <person name="Yang R."/>
            <person name="Briner A.E."/>
            <person name="Felis G.E."/>
            <person name="de Vos W.M."/>
            <person name="Barrangou R."/>
            <person name="Klaenhammer T.R."/>
            <person name="Caufield P.W."/>
            <person name="Cui Y."/>
            <person name="Zhang H."/>
            <person name="O'Toole P.W."/>
        </authorList>
    </citation>
    <scope>NUCLEOTIDE SEQUENCE [LARGE SCALE GENOMIC DNA]</scope>
    <source>
        <strain evidence="3 4">DSM 20605</strain>
    </source>
</reference>
<feature type="chain" id="PRO_5006415666" evidence="2">
    <location>
        <begin position="25"/>
        <end position="359"/>
    </location>
</feature>
<keyword evidence="4" id="KW-1185">Reference proteome</keyword>
<name>A0A0R2CAY8_9LACO</name>
<dbReference type="eggNOG" id="COG4086">
    <property type="taxonomic scope" value="Bacteria"/>
</dbReference>
<feature type="signal peptide" evidence="2">
    <location>
        <begin position="1"/>
        <end position="24"/>
    </location>
</feature>
<protein>
    <submittedName>
        <fullName evidence="3">Extracellular protein</fullName>
    </submittedName>
</protein>
<dbReference type="InterPro" id="IPR009343">
    <property type="entry name" value="DUF1002"/>
</dbReference>